<reference evidence="2 3" key="1">
    <citation type="submission" date="2024-01" db="EMBL/GenBank/DDBJ databases">
        <title>The complete chloroplast genome sequence of Lithospermum erythrorhizon: insights into the phylogenetic relationship among Boraginaceae species and the maternal lineages of purple gromwells.</title>
        <authorList>
            <person name="Okada T."/>
            <person name="Watanabe K."/>
        </authorList>
    </citation>
    <scope>NUCLEOTIDE SEQUENCE [LARGE SCALE GENOMIC DNA]</scope>
</reference>
<name>A0AAV3RXX6_LITER</name>
<keyword evidence="3" id="KW-1185">Reference proteome</keyword>
<feature type="region of interest" description="Disordered" evidence="1">
    <location>
        <begin position="104"/>
        <end position="181"/>
    </location>
</feature>
<evidence type="ECO:0000256" key="1">
    <source>
        <dbReference type="SAM" id="MobiDB-lite"/>
    </source>
</evidence>
<evidence type="ECO:0000313" key="2">
    <source>
        <dbReference type="EMBL" id="GAA0186528.1"/>
    </source>
</evidence>
<sequence>MARTKGGNVRRASSAPLIGKNKRGEPVPLQTIPAQQQPEGQPPRPKDLGLPWEENALVEETSSRPKMPLLKVSTLTVKPIVNDEESSEKSVDDDVVVVFETASRRRTRASAAAMKTKREVAGFKEGKDKTDDHADLEESESVKKAKEKKKGKRPCSEKQKIDSMSKRRKGVNISEPTQEKA</sequence>
<protein>
    <submittedName>
        <fullName evidence="2">Uncharacterized protein</fullName>
    </submittedName>
</protein>
<evidence type="ECO:0000313" key="3">
    <source>
        <dbReference type="Proteomes" id="UP001454036"/>
    </source>
</evidence>
<feature type="compositionally biased region" description="Basic and acidic residues" evidence="1">
    <location>
        <begin position="116"/>
        <end position="133"/>
    </location>
</feature>
<comment type="caution">
    <text evidence="2">The sequence shown here is derived from an EMBL/GenBank/DDBJ whole genome shotgun (WGS) entry which is preliminary data.</text>
</comment>
<gene>
    <name evidence="2" type="ORF">LIER_33816</name>
</gene>
<dbReference type="EMBL" id="BAABME010013779">
    <property type="protein sequence ID" value="GAA0186528.1"/>
    <property type="molecule type" value="Genomic_DNA"/>
</dbReference>
<accession>A0AAV3RXX6</accession>
<dbReference type="AlphaFoldDB" id="A0AAV3RXX6"/>
<organism evidence="2 3">
    <name type="scientific">Lithospermum erythrorhizon</name>
    <name type="common">Purple gromwell</name>
    <name type="synonym">Lithospermum officinale var. erythrorhizon</name>
    <dbReference type="NCBI Taxonomy" id="34254"/>
    <lineage>
        <taxon>Eukaryota</taxon>
        <taxon>Viridiplantae</taxon>
        <taxon>Streptophyta</taxon>
        <taxon>Embryophyta</taxon>
        <taxon>Tracheophyta</taxon>
        <taxon>Spermatophyta</taxon>
        <taxon>Magnoliopsida</taxon>
        <taxon>eudicotyledons</taxon>
        <taxon>Gunneridae</taxon>
        <taxon>Pentapetalae</taxon>
        <taxon>asterids</taxon>
        <taxon>lamiids</taxon>
        <taxon>Boraginales</taxon>
        <taxon>Boraginaceae</taxon>
        <taxon>Boraginoideae</taxon>
        <taxon>Lithospermeae</taxon>
        <taxon>Lithospermum</taxon>
    </lineage>
</organism>
<proteinExistence type="predicted"/>
<feature type="region of interest" description="Disordered" evidence="1">
    <location>
        <begin position="1"/>
        <end position="52"/>
    </location>
</feature>
<feature type="compositionally biased region" description="Basic and acidic residues" evidence="1">
    <location>
        <begin position="154"/>
        <end position="165"/>
    </location>
</feature>
<dbReference type="Proteomes" id="UP001454036">
    <property type="component" value="Unassembled WGS sequence"/>
</dbReference>